<evidence type="ECO:0000256" key="1">
    <source>
        <dbReference type="SAM" id="Phobius"/>
    </source>
</evidence>
<comment type="caution">
    <text evidence="2">The sequence shown here is derived from an EMBL/GenBank/DDBJ whole genome shotgun (WGS) entry which is preliminary data.</text>
</comment>
<protein>
    <recommendedName>
        <fullName evidence="4">Major facilitator superfamily (MFS) profile domain-containing protein</fullName>
    </recommendedName>
</protein>
<accession>A0A1F7RWN0</accession>
<feature type="transmembrane region" description="Helical" evidence="1">
    <location>
        <begin position="49"/>
        <end position="68"/>
    </location>
</feature>
<name>A0A1F7RWN0_9BACT</name>
<dbReference type="AlphaFoldDB" id="A0A1F7RWN0"/>
<feature type="transmembrane region" description="Helical" evidence="1">
    <location>
        <begin position="18"/>
        <end position="37"/>
    </location>
</feature>
<keyword evidence="1" id="KW-0472">Membrane</keyword>
<reference evidence="2 3" key="1">
    <citation type="journal article" date="2016" name="Nat. Commun.">
        <title>Thousands of microbial genomes shed light on interconnected biogeochemical processes in an aquifer system.</title>
        <authorList>
            <person name="Anantharaman K."/>
            <person name="Brown C.T."/>
            <person name="Hug L.A."/>
            <person name="Sharon I."/>
            <person name="Castelle C.J."/>
            <person name="Probst A.J."/>
            <person name="Thomas B.C."/>
            <person name="Singh A."/>
            <person name="Wilkins M.J."/>
            <person name="Karaoz U."/>
            <person name="Brodie E.L."/>
            <person name="Williams K.H."/>
            <person name="Hubbard S.S."/>
            <person name="Banfield J.F."/>
        </authorList>
    </citation>
    <scope>NUCLEOTIDE SEQUENCE [LARGE SCALE GENOMIC DNA]</scope>
</reference>
<keyword evidence="1" id="KW-1133">Transmembrane helix</keyword>
<evidence type="ECO:0000313" key="3">
    <source>
        <dbReference type="Proteomes" id="UP000179266"/>
    </source>
</evidence>
<dbReference type="EMBL" id="MGDD01000154">
    <property type="protein sequence ID" value="OGL45943.1"/>
    <property type="molecule type" value="Genomic_DNA"/>
</dbReference>
<sequence length="116" mass="13428">MLKNLLSIILDENFVEKLFLIVSIIAPVAGFLSGYLLGRLRNRSKEYCLKGVFFGFLGTLNYFLYKMYSYFVRYDPETGSVGLHQVKTLLLNVGIFIILGIILGLIYRLLFKRYEK</sequence>
<organism evidence="2 3">
    <name type="scientific">Candidatus Schekmanbacteria bacterium RBG_13_48_7</name>
    <dbReference type="NCBI Taxonomy" id="1817878"/>
    <lineage>
        <taxon>Bacteria</taxon>
        <taxon>Candidatus Schekmaniibacteriota</taxon>
    </lineage>
</organism>
<evidence type="ECO:0000313" key="2">
    <source>
        <dbReference type="EMBL" id="OGL45943.1"/>
    </source>
</evidence>
<feature type="transmembrane region" description="Helical" evidence="1">
    <location>
        <begin position="88"/>
        <end position="110"/>
    </location>
</feature>
<proteinExistence type="predicted"/>
<evidence type="ECO:0008006" key="4">
    <source>
        <dbReference type="Google" id="ProtNLM"/>
    </source>
</evidence>
<dbReference type="Proteomes" id="UP000179266">
    <property type="component" value="Unassembled WGS sequence"/>
</dbReference>
<keyword evidence="1" id="KW-0812">Transmembrane</keyword>
<gene>
    <name evidence="2" type="ORF">A2161_00885</name>
</gene>